<accession>A0A1M7A7D3</accession>
<dbReference type="AlphaFoldDB" id="A0A1M7A7D3"/>
<reference evidence="2 3" key="1">
    <citation type="submission" date="2016-11" db="EMBL/GenBank/DDBJ databases">
        <authorList>
            <person name="Jaros S."/>
            <person name="Januszkiewicz K."/>
            <person name="Wedrychowicz H."/>
        </authorList>
    </citation>
    <scope>NUCLEOTIDE SEQUENCE [LARGE SCALE GENOMIC DNA]</scope>
    <source>
        <strain evidence="2 3">DSM 27406</strain>
    </source>
</reference>
<evidence type="ECO:0000259" key="1">
    <source>
        <dbReference type="Pfam" id="PF00561"/>
    </source>
</evidence>
<gene>
    <name evidence="2" type="ORF">SAMN05444266_103155</name>
</gene>
<proteinExistence type="predicted"/>
<dbReference type="Gene3D" id="3.40.50.1820">
    <property type="entry name" value="alpha/beta hydrolase"/>
    <property type="match status" value="1"/>
</dbReference>
<dbReference type="STRING" id="1419482.SAMN05444266_103155"/>
<organism evidence="2 3">
    <name type="scientific">Chitinophaga jiangningensis</name>
    <dbReference type="NCBI Taxonomy" id="1419482"/>
    <lineage>
        <taxon>Bacteria</taxon>
        <taxon>Pseudomonadati</taxon>
        <taxon>Bacteroidota</taxon>
        <taxon>Chitinophagia</taxon>
        <taxon>Chitinophagales</taxon>
        <taxon>Chitinophagaceae</taxon>
        <taxon>Chitinophaga</taxon>
    </lineage>
</organism>
<evidence type="ECO:0000313" key="3">
    <source>
        <dbReference type="Proteomes" id="UP000184420"/>
    </source>
</evidence>
<dbReference type="Pfam" id="PF00561">
    <property type="entry name" value="Abhydrolase_1"/>
    <property type="match status" value="1"/>
</dbReference>
<dbReference type="SUPFAM" id="SSF53474">
    <property type="entry name" value="alpha/beta-Hydrolases"/>
    <property type="match status" value="1"/>
</dbReference>
<dbReference type="InterPro" id="IPR050266">
    <property type="entry name" value="AB_hydrolase_sf"/>
</dbReference>
<evidence type="ECO:0000313" key="2">
    <source>
        <dbReference type="EMBL" id="SHL38546.1"/>
    </source>
</evidence>
<dbReference type="InterPro" id="IPR000073">
    <property type="entry name" value="AB_hydrolase_1"/>
</dbReference>
<dbReference type="PANTHER" id="PTHR43798">
    <property type="entry name" value="MONOACYLGLYCEROL LIPASE"/>
    <property type="match status" value="1"/>
</dbReference>
<dbReference type="EMBL" id="FRBL01000003">
    <property type="protein sequence ID" value="SHL38546.1"/>
    <property type="molecule type" value="Genomic_DNA"/>
</dbReference>
<dbReference type="PRINTS" id="PR00111">
    <property type="entry name" value="ABHYDROLASE"/>
</dbReference>
<keyword evidence="3" id="KW-1185">Reference proteome</keyword>
<feature type="domain" description="AB hydrolase-1" evidence="1">
    <location>
        <begin position="45"/>
        <end position="152"/>
    </location>
</feature>
<dbReference type="InterPro" id="IPR029058">
    <property type="entry name" value="AB_hydrolase_fold"/>
</dbReference>
<dbReference type="PANTHER" id="PTHR43798:SF33">
    <property type="entry name" value="HYDROLASE, PUTATIVE (AFU_ORTHOLOGUE AFUA_2G14860)-RELATED"/>
    <property type="match status" value="1"/>
</dbReference>
<sequence>MAWNNGYIHIDQEKLFKEIMTHWTSAYIHSNNIRIHYTRTGGNKPPVILLHGLMTSGLCWTLLARALENEYDVIMPDSRGHGLSDVPETGYQYADLANDVVGLIRSLKLKAPVLIGHSMGGMTAAVVASLNPTLLSRVILADPSFISPALQLEVYQSDVASQHKKILSWSLKEVMADASKRHPTRPAALIEIFSHARLQTSMQAFEVLRPPNPDFRELIQSITVPGLLLYGDRGVVSADIAKELEGLNPGLLTAAVPNAGHSLHMDQPEHFARLVKDFLSC</sequence>
<dbReference type="Proteomes" id="UP000184420">
    <property type="component" value="Unassembled WGS sequence"/>
</dbReference>
<name>A0A1M7A7D3_9BACT</name>
<protein>
    <submittedName>
        <fullName evidence="2">Pimeloyl-ACP methyl ester carboxylesterase</fullName>
    </submittedName>
</protein>
<dbReference type="GO" id="GO:0016020">
    <property type="term" value="C:membrane"/>
    <property type="evidence" value="ECO:0007669"/>
    <property type="project" value="TreeGrafter"/>
</dbReference>